<keyword evidence="1" id="KW-1133">Transmembrane helix</keyword>
<dbReference type="OrthoDB" id="711075at2"/>
<keyword evidence="1" id="KW-0812">Transmembrane</keyword>
<gene>
    <name evidence="2" type="ORF">IW19_13390</name>
</gene>
<dbReference type="Proteomes" id="UP000028715">
    <property type="component" value="Unassembled WGS sequence"/>
</dbReference>
<accession>A0A085ZPT1</accession>
<dbReference type="RefSeq" id="WP_035684819.1">
    <property type="nucleotide sequence ID" value="NZ_JPRL01000001.1"/>
</dbReference>
<feature type="transmembrane region" description="Helical" evidence="1">
    <location>
        <begin position="55"/>
        <end position="72"/>
    </location>
</feature>
<dbReference type="STRING" id="362418.IW19_13390"/>
<comment type="caution">
    <text evidence="2">The sequence shown here is derived from an EMBL/GenBank/DDBJ whole genome shotgun (WGS) entry which is preliminary data.</text>
</comment>
<reference evidence="2 3" key="1">
    <citation type="submission" date="2014-07" db="EMBL/GenBank/DDBJ databases">
        <title>Genome of Flavobacterium reichenbachii LMG 25512.</title>
        <authorList>
            <person name="Stropko S.J."/>
            <person name="Pipes S.E."/>
            <person name="Newman J.D."/>
        </authorList>
    </citation>
    <scope>NUCLEOTIDE SEQUENCE [LARGE SCALE GENOMIC DNA]</scope>
    <source>
        <strain evidence="2 3">LMG 25512</strain>
    </source>
</reference>
<protein>
    <submittedName>
        <fullName evidence="2">Uncharacterized protein</fullName>
    </submittedName>
</protein>
<dbReference type="AlphaFoldDB" id="A0A085ZPT1"/>
<keyword evidence="3" id="KW-1185">Reference proteome</keyword>
<evidence type="ECO:0000313" key="2">
    <source>
        <dbReference type="EMBL" id="KFF06445.1"/>
    </source>
</evidence>
<dbReference type="EMBL" id="JPRL01000001">
    <property type="protein sequence ID" value="KFF06445.1"/>
    <property type="molecule type" value="Genomic_DNA"/>
</dbReference>
<keyword evidence="1" id="KW-0472">Membrane</keyword>
<evidence type="ECO:0000256" key="1">
    <source>
        <dbReference type="SAM" id="Phobius"/>
    </source>
</evidence>
<name>A0A085ZPT1_9FLAO</name>
<organism evidence="2 3">
    <name type="scientific">Flavobacterium reichenbachii</name>
    <dbReference type="NCBI Taxonomy" id="362418"/>
    <lineage>
        <taxon>Bacteria</taxon>
        <taxon>Pseudomonadati</taxon>
        <taxon>Bacteroidota</taxon>
        <taxon>Flavobacteriia</taxon>
        <taxon>Flavobacteriales</taxon>
        <taxon>Flavobacteriaceae</taxon>
        <taxon>Flavobacterium</taxon>
    </lineage>
</organism>
<sequence length="169" mass="19527">MNIQERYSVEEKLHLFSFCPKKPSLAMSRWFLAGIIGGIIVLLFFGHFLDEAMLWAIYILLGYFVLHSLYDIKIGSKIRYTFDAKTNAVYKSSPIRAKRELMKLDKIVIFVQSEMGSWYYALGAQKSQFVTSYIISESFGSGKKSEEKQFAYEDFILVKIDKLLQSVSK</sequence>
<feature type="transmembrane region" description="Helical" evidence="1">
    <location>
        <begin position="30"/>
        <end position="49"/>
    </location>
</feature>
<proteinExistence type="predicted"/>
<dbReference type="eggNOG" id="ENOG5032VSQ">
    <property type="taxonomic scope" value="Bacteria"/>
</dbReference>
<evidence type="ECO:0000313" key="3">
    <source>
        <dbReference type="Proteomes" id="UP000028715"/>
    </source>
</evidence>